<accession>A0AAW1XP72</accession>
<keyword evidence="3" id="KW-0456">Lyase</keyword>
<dbReference type="PANTHER" id="PTHR31225">
    <property type="entry name" value="OS04G0344100 PROTEIN-RELATED"/>
    <property type="match status" value="1"/>
</dbReference>
<dbReference type="Pfam" id="PF03936">
    <property type="entry name" value="Terpene_synth_C"/>
    <property type="match status" value="1"/>
</dbReference>
<evidence type="ECO:0000256" key="1">
    <source>
        <dbReference type="ARBA" id="ARBA00001946"/>
    </source>
</evidence>
<dbReference type="PANTHER" id="PTHR31225:SF221">
    <property type="entry name" value="(-)-GERMACRENE D SYNTHASE"/>
    <property type="match status" value="1"/>
</dbReference>
<dbReference type="InterPro" id="IPR008949">
    <property type="entry name" value="Isoprenoid_synthase_dom_sf"/>
</dbReference>
<dbReference type="GO" id="GO:0016114">
    <property type="term" value="P:terpenoid biosynthetic process"/>
    <property type="evidence" value="ECO:0007669"/>
    <property type="project" value="InterPro"/>
</dbReference>
<dbReference type="Proteomes" id="UP001457282">
    <property type="component" value="Unassembled WGS sequence"/>
</dbReference>
<evidence type="ECO:0000313" key="6">
    <source>
        <dbReference type="Proteomes" id="UP001457282"/>
    </source>
</evidence>
<evidence type="ECO:0000259" key="4">
    <source>
        <dbReference type="Pfam" id="PF03936"/>
    </source>
</evidence>
<dbReference type="GO" id="GO:0010333">
    <property type="term" value="F:terpene synthase activity"/>
    <property type="evidence" value="ECO:0007669"/>
    <property type="project" value="InterPro"/>
</dbReference>
<dbReference type="InterPro" id="IPR005630">
    <property type="entry name" value="Terpene_synthase_metal-bd"/>
</dbReference>
<dbReference type="InterPro" id="IPR050148">
    <property type="entry name" value="Terpene_synthase-like"/>
</dbReference>
<gene>
    <name evidence="5" type="ORF">M0R45_014993</name>
</gene>
<comment type="caution">
    <text evidence="5">The sequence shown here is derived from an EMBL/GenBank/DDBJ whole genome shotgun (WGS) entry which is preliminary data.</text>
</comment>
<dbReference type="EMBL" id="JBEDUW010000003">
    <property type="protein sequence ID" value="KAK9938241.1"/>
    <property type="molecule type" value="Genomic_DNA"/>
</dbReference>
<name>A0AAW1XP72_RUBAR</name>
<dbReference type="GO" id="GO:0000287">
    <property type="term" value="F:magnesium ion binding"/>
    <property type="evidence" value="ECO:0007669"/>
    <property type="project" value="InterPro"/>
</dbReference>
<organism evidence="5 6">
    <name type="scientific">Rubus argutus</name>
    <name type="common">Southern blackberry</name>
    <dbReference type="NCBI Taxonomy" id="59490"/>
    <lineage>
        <taxon>Eukaryota</taxon>
        <taxon>Viridiplantae</taxon>
        <taxon>Streptophyta</taxon>
        <taxon>Embryophyta</taxon>
        <taxon>Tracheophyta</taxon>
        <taxon>Spermatophyta</taxon>
        <taxon>Magnoliopsida</taxon>
        <taxon>eudicotyledons</taxon>
        <taxon>Gunneridae</taxon>
        <taxon>Pentapetalae</taxon>
        <taxon>rosids</taxon>
        <taxon>fabids</taxon>
        <taxon>Rosales</taxon>
        <taxon>Rosaceae</taxon>
        <taxon>Rosoideae</taxon>
        <taxon>Rosoideae incertae sedis</taxon>
        <taxon>Rubus</taxon>
    </lineage>
</organism>
<reference evidence="5 6" key="1">
    <citation type="journal article" date="2023" name="G3 (Bethesda)">
        <title>A chromosome-length genome assembly and annotation of blackberry (Rubus argutus, cv. 'Hillquist').</title>
        <authorList>
            <person name="Bruna T."/>
            <person name="Aryal R."/>
            <person name="Dudchenko O."/>
            <person name="Sargent D.J."/>
            <person name="Mead D."/>
            <person name="Buti M."/>
            <person name="Cavallini A."/>
            <person name="Hytonen T."/>
            <person name="Andres J."/>
            <person name="Pham M."/>
            <person name="Weisz D."/>
            <person name="Mascagni F."/>
            <person name="Usai G."/>
            <person name="Natali L."/>
            <person name="Bassil N."/>
            <person name="Fernandez G.E."/>
            <person name="Lomsadze A."/>
            <person name="Armour M."/>
            <person name="Olukolu B."/>
            <person name="Poorten T."/>
            <person name="Britton C."/>
            <person name="Davik J."/>
            <person name="Ashrafi H."/>
            <person name="Aiden E.L."/>
            <person name="Borodovsky M."/>
            <person name="Worthington M."/>
        </authorList>
    </citation>
    <scope>NUCLEOTIDE SEQUENCE [LARGE SCALE GENOMIC DNA]</scope>
    <source>
        <strain evidence="5">PI 553951</strain>
    </source>
</reference>
<dbReference type="AlphaFoldDB" id="A0AAW1XP72"/>
<evidence type="ECO:0000313" key="5">
    <source>
        <dbReference type="EMBL" id="KAK9938241.1"/>
    </source>
</evidence>
<keyword evidence="2" id="KW-0479">Metal-binding</keyword>
<evidence type="ECO:0000256" key="2">
    <source>
        <dbReference type="ARBA" id="ARBA00022723"/>
    </source>
</evidence>
<protein>
    <recommendedName>
        <fullName evidence="4">Terpene synthase metal-binding domain-containing protein</fullName>
    </recommendedName>
</protein>
<comment type="cofactor">
    <cofactor evidence="1">
        <name>Mg(2+)</name>
        <dbReference type="ChEBI" id="CHEBI:18420"/>
    </cofactor>
</comment>
<proteinExistence type="predicted"/>
<feature type="domain" description="Terpene synthase metal-binding" evidence="4">
    <location>
        <begin position="1"/>
        <end position="143"/>
    </location>
</feature>
<evidence type="ECO:0000256" key="3">
    <source>
        <dbReference type="ARBA" id="ARBA00023239"/>
    </source>
</evidence>
<dbReference type="Gene3D" id="1.10.600.10">
    <property type="entry name" value="Farnesyl Diphosphate Synthase"/>
    <property type="match status" value="1"/>
</dbReference>
<sequence>MEDKLANEGNLYVIHYARESMKIQVRAYFREARWFHQKYTPTLDEYMSLALVTSGYFMLAATSFLGMGEIVTKDSFEWLFSKPKIVKASMLAARLMDDMVSHKFEQKRGHVASAVECYMNEYGVTEEEAKVSLTKQVDNAWKDINEGLLNITAIPKPLLLRILYLSRVCEVVYKNEDGYTHPGGVIKGCVASVLIKPVTY</sequence>
<keyword evidence="6" id="KW-1185">Reference proteome</keyword>
<dbReference type="SUPFAM" id="SSF48576">
    <property type="entry name" value="Terpenoid synthases"/>
    <property type="match status" value="1"/>
</dbReference>